<dbReference type="GO" id="GO:0030288">
    <property type="term" value="C:outer membrane-bounded periplasmic space"/>
    <property type="evidence" value="ECO:0007669"/>
    <property type="project" value="TreeGrafter"/>
</dbReference>
<evidence type="ECO:0000256" key="2">
    <source>
        <dbReference type="ARBA" id="ARBA00008814"/>
    </source>
</evidence>
<comment type="subcellular location">
    <subcellularLocation>
        <location evidence="1">Cell envelope</location>
    </subcellularLocation>
</comment>
<evidence type="ECO:0000313" key="7">
    <source>
        <dbReference type="EMBL" id="KAE8762117.1"/>
    </source>
</evidence>
<feature type="compositionally biased region" description="Low complexity" evidence="5">
    <location>
        <begin position="7"/>
        <end position="16"/>
    </location>
</feature>
<proteinExistence type="inferred from homology"/>
<name>A0A7J5UIC0_9MICO</name>
<dbReference type="PROSITE" id="PS50983">
    <property type="entry name" value="FE_B12_PBP"/>
    <property type="match status" value="1"/>
</dbReference>
<evidence type="ECO:0000256" key="3">
    <source>
        <dbReference type="ARBA" id="ARBA00022448"/>
    </source>
</evidence>
<dbReference type="Gene3D" id="3.40.50.1980">
    <property type="entry name" value="Nitrogenase molybdenum iron protein domain"/>
    <property type="match status" value="2"/>
</dbReference>
<feature type="region of interest" description="Disordered" evidence="5">
    <location>
        <begin position="1"/>
        <end position="40"/>
    </location>
</feature>
<dbReference type="GO" id="GO:1901678">
    <property type="term" value="P:iron coordination entity transport"/>
    <property type="evidence" value="ECO:0007669"/>
    <property type="project" value="UniProtKB-ARBA"/>
</dbReference>
<dbReference type="SUPFAM" id="SSF53807">
    <property type="entry name" value="Helical backbone' metal receptor"/>
    <property type="match status" value="1"/>
</dbReference>
<dbReference type="PANTHER" id="PTHR30532">
    <property type="entry name" value="IRON III DICITRATE-BINDING PERIPLASMIC PROTEIN"/>
    <property type="match status" value="1"/>
</dbReference>
<dbReference type="OrthoDB" id="63946at2"/>
<evidence type="ECO:0000256" key="4">
    <source>
        <dbReference type="ARBA" id="ARBA00022729"/>
    </source>
</evidence>
<organism evidence="7 8">
    <name type="scientific">Georgenia thermotolerans</name>
    <dbReference type="NCBI Taxonomy" id="527326"/>
    <lineage>
        <taxon>Bacteria</taxon>
        <taxon>Bacillati</taxon>
        <taxon>Actinomycetota</taxon>
        <taxon>Actinomycetes</taxon>
        <taxon>Micrococcales</taxon>
        <taxon>Bogoriellaceae</taxon>
        <taxon>Georgenia</taxon>
    </lineage>
</organism>
<dbReference type="EMBL" id="WHJE01000266">
    <property type="protein sequence ID" value="KAE8762117.1"/>
    <property type="molecule type" value="Genomic_DNA"/>
</dbReference>
<dbReference type="CDD" id="cd01140">
    <property type="entry name" value="FatB"/>
    <property type="match status" value="1"/>
</dbReference>
<dbReference type="AlphaFoldDB" id="A0A7J5UIC0"/>
<evidence type="ECO:0000313" key="8">
    <source>
        <dbReference type="Proteomes" id="UP000451860"/>
    </source>
</evidence>
<comment type="similarity">
    <text evidence="2">Belongs to the bacterial solute-binding protein 8 family.</text>
</comment>
<gene>
    <name evidence="7" type="ORF">GB883_21030</name>
</gene>
<evidence type="ECO:0000259" key="6">
    <source>
        <dbReference type="PROSITE" id="PS50983"/>
    </source>
</evidence>
<accession>A0A7J5UIC0</accession>
<evidence type="ECO:0000256" key="1">
    <source>
        <dbReference type="ARBA" id="ARBA00004196"/>
    </source>
</evidence>
<dbReference type="InterPro" id="IPR033870">
    <property type="entry name" value="FatB"/>
</dbReference>
<keyword evidence="4" id="KW-0732">Signal</keyword>
<keyword evidence="8" id="KW-1185">Reference proteome</keyword>
<protein>
    <submittedName>
        <fullName evidence="7">ABC transporter substrate-binding protein</fullName>
    </submittedName>
</protein>
<dbReference type="InterPro" id="IPR002491">
    <property type="entry name" value="ABC_transptr_periplasmic_BD"/>
</dbReference>
<feature type="domain" description="Fe/B12 periplasmic-binding" evidence="6">
    <location>
        <begin position="44"/>
        <end position="307"/>
    </location>
</feature>
<dbReference type="Proteomes" id="UP000451860">
    <property type="component" value="Unassembled WGS sequence"/>
</dbReference>
<dbReference type="InterPro" id="IPR051313">
    <property type="entry name" value="Bact_iron-sidero_bind"/>
</dbReference>
<reference evidence="7 8" key="1">
    <citation type="submission" date="2019-10" db="EMBL/GenBank/DDBJ databases">
        <title>Georgenia wutianyii sp. nov. and Georgenia yuyongxinii sp. nov. isolated from plateau pika (Ochotona curzoniae) in the Qinghai-Tibet plateau of China.</title>
        <authorList>
            <person name="Tian Z."/>
        </authorList>
    </citation>
    <scope>NUCLEOTIDE SEQUENCE [LARGE SCALE GENOMIC DNA]</scope>
    <source>
        <strain evidence="7 8">DSM 21501</strain>
    </source>
</reference>
<sequence length="307" mass="32465">MALAACSSSSTADGGATADGGSDGGTVTVEHAQGSTEVPADPQRVVVLDFGALDTLDALGLDDQVVGVPQSSPVPDFLSDYKGEKYTDVGTLQEPDLEALARLDPDLVIVGFRSAAAYPELSKTFPTVDITFPYTSFLDSFGESAQILGQIFHKEDEVEAKLAEIDAKAAEVKTQGEAAGTGMVVSTSGGEVTMYGEDSRFGLIFTELGMTDAVQGVENTPHGEVVSFEAIRDANPDWLFVNDRDAAIGQGDAKPAEQVLDNELVAATTAWKQEQVVYLDPQRWYIAQHGLNNVAAMLDEVGQALAR</sequence>
<comment type="caution">
    <text evidence="7">The sequence shown here is derived from an EMBL/GenBank/DDBJ whole genome shotgun (WGS) entry which is preliminary data.</text>
</comment>
<evidence type="ECO:0000256" key="5">
    <source>
        <dbReference type="SAM" id="MobiDB-lite"/>
    </source>
</evidence>
<keyword evidence="3" id="KW-0813">Transport</keyword>
<dbReference type="PANTHER" id="PTHR30532:SF28">
    <property type="entry name" value="PETROBACTIN-BINDING PROTEIN YCLQ"/>
    <property type="match status" value="1"/>
</dbReference>
<dbReference type="Pfam" id="PF01497">
    <property type="entry name" value="Peripla_BP_2"/>
    <property type="match status" value="1"/>
</dbReference>